<comment type="subcellular location">
    <subcellularLocation>
        <location evidence="1">Cell outer membrane</location>
        <topology evidence="1">Multi-pass membrane protein</topology>
    </subcellularLocation>
</comment>
<keyword evidence="6" id="KW-0472">Membrane</keyword>
<keyword evidence="4" id="KW-0812">Transmembrane</keyword>
<evidence type="ECO:0000256" key="1">
    <source>
        <dbReference type="ARBA" id="ARBA00004571"/>
    </source>
</evidence>
<dbReference type="Gene3D" id="2.60.40.1120">
    <property type="entry name" value="Carboxypeptidase-like, regulatory domain"/>
    <property type="match status" value="1"/>
</dbReference>
<dbReference type="InterPro" id="IPR012910">
    <property type="entry name" value="Plug_dom"/>
</dbReference>
<keyword evidence="9" id="KW-0675">Receptor</keyword>
<dbReference type="InterPro" id="IPR039426">
    <property type="entry name" value="TonB-dep_rcpt-like"/>
</dbReference>
<gene>
    <name evidence="9" type="ORF">BWK62_11355</name>
</gene>
<dbReference type="GO" id="GO:0009279">
    <property type="term" value="C:cell outer membrane"/>
    <property type="evidence" value="ECO:0007669"/>
    <property type="project" value="UniProtKB-SubCell"/>
</dbReference>
<organism evidence="9 10">
    <name type="scientific">Flavobacterium columnare</name>
    <dbReference type="NCBI Taxonomy" id="996"/>
    <lineage>
        <taxon>Bacteria</taxon>
        <taxon>Pseudomonadati</taxon>
        <taxon>Bacteroidota</taxon>
        <taxon>Flavobacteriia</taxon>
        <taxon>Flavobacteriales</taxon>
        <taxon>Flavobacteriaceae</taxon>
        <taxon>Flavobacterium</taxon>
    </lineage>
</organism>
<keyword evidence="5" id="KW-0732">Signal</keyword>
<dbReference type="Gene3D" id="2.40.170.20">
    <property type="entry name" value="TonB-dependent receptor, beta-barrel domain"/>
    <property type="match status" value="1"/>
</dbReference>
<evidence type="ECO:0000256" key="5">
    <source>
        <dbReference type="ARBA" id="ARBA00022729"/>
    </source>
</evidence>
<dbReference type="InterPro" id="IPR037066">
    <property type="entry name" value="Plug_dom_sf"/>
</dbReference>
<comment type="caution">
    <text evidence="9">The sequence shown here is derived from an EMBL/GenBank/DDBJ whole genome shotgun (WGS) entry which is preliminary data.</text>
</comment>
<dbReference type="GO" id="GO:0015344">
    <property type="term" value="F:siderophore uptake transmembrane transporter activity"/>
    <property type="evidence" value="ECO:0007669"/>
    <property type="project" value="TreeGrafter"/>
</dbReference>
<dbReference type="SUPFAM" id="SSF49464">
    <property type="entry name" value="Carboxypeptidase regulatory domain-like"/>
    <property type="match status" value="1"/>
</dbReference>
<dbReference type="InterPro" id="IPR008969">
    <property type="entry name" value="CarboxyPept-like_regulatory"/>
</dbReference>
<evidence type="ECO:0000256" key="3">
    <source>
        <dbReference type="ARBA" id="ARBA00022452"/>
    </source>
</evidence>
<dbReference type="Proteomes" id="UP000198034">
    <property type="component" value="Unassembled WGS sequence"/>
</dbReference>
<dbReference type="InterPro" id="IPR036942">
    <property type="entry name" value="Beta-barrel_TonB_sf"/>
</dbReference>
<sequence length="717" mass="81844">MKNLLKILMIFYSIFSFSQIKIEGKVVDKKQHPIKGANVFIEGTYDGSTTLSDGTFYFETNEKGLHNLIINQLGFDQLKELITIEKNQTKLYMLKTTVNALDAVMITAGTIKAGDNSKASALKPLDILTTAGALGDVVGAFQTMPGAQINGESGRLLVRGGESEETQTYIDGIRVAQPYGVTPNNLPTRSRFSPLLFNGMTFSTGGYSAEFGDALSSILLMNTINEPEIEKTDLGMMSVGASIGQTKKWSKTSVSFNTSYINLGPYQWLVPQKIQWNKAYQTFGGESVFRQKMNNGIFKLYLALDYSSFDLNQIQTGTLISKRINNQNNNLYINSFYKIKFANGWAFNAGGSLGRNKVEIELNQDNLNTKELATHLKLKIDKKFSNLFSLSFGGDHLYTHLDEQYIVKNTTSYILGYKSQIGALFAESDLYLSNDFALKLGARFMYNDLLNKKVLEPRVSLAYKVSNNSQFSLAYGDFHQTPKQEYLKYNTSLNFEKAQHYIINYLYTANKRTLRAEFYFKKYQDLIKYNTIQPLYNSIFTNDGYGYAKGFDLFWRDNSTFKKVEYWLTYSYIDSKRDFKNYSYAVTPSFIANHTLSLVGKYWIENWKSQVSITNSFATGRSYNNPNEIQFMNGRTKSYNNLSLSWAYLLTTQKILYFSVSNVLGRDNIFGYQYASHPDLNGIYQRDTIRQPADRFFFIGFFWTLSKDKKKNQLDNL</sequence>
<dbReference type="EMBL" id="MTCY01000036">
    <property type="protein sequence ID" value="OWP75754.1"/>
    <property type="molecule type" value="Genomic_DNA"/>
</dbReference>
<evidence type="ECO:0000256" key="4">
    <source>
        <dbReference type="ARBA" id="ARBA00022692"/>
    </source>
</evidence>
<reference evidence="9 10" key="1">
    <citation type="journal article" date="2017" name="Infect. Genet. Evol.">
        <title>Comparative genome analysis of fish pathogen Flavobacterium columnare reveals extensive sequence diversity within the species.</title>
        <authorList>
            <person name="Kayansamruaj P."/>
            <person name="Dong H.T."/>
            <person name="Hirono I."/>
            <person name="Kondo H."/>
            <person name="Senapin S."/>
            <person name="Rodkhum C."/>
        </authorList>
    </citation>
    <scope>NUCLEOTIDE SEQUENCE [LARGE SCALE GENOMIC DNA]</scope>
    <source>
        <strain evidence="9 10">1214</strain>
    </source>
</reference>
<keyword evidence="3" id="KW-1134">Transmembrane beta strand</keyword>
<feature type="domain" description="TonB-dependent receptor plug" evidence="8">
    <location>
        <begin position="135"/>
        <end position="213"/>
    </location>
</feature>
<evidence type="ECO:0000313" key="9">
    <source>
        <dbReference type="EMBL" id="OWP75754.1"/>
    </source>
</evidence>
<protein>
    <submittedName>
        <fullName evidence="9">TonB-dependent receptor</fullName>
    </submittedName>
</protein>
<keyword evidence="2" id="KW-0813">Transport</keyword>
<dbReference type="PANTHER" id="PTHR30069:SF29">
    <property type="entry name" value="HEMOGLOBIN AND HEMOGLOBIN-HAPTOGLOBIN-BINDING PROTEIN 1-RELATED"/>
    <property type="match status" value="1"/>
</dbReference>
<dbReference type="Gene3D" id="2.170.130.10">
    <property type="entry name" value="TonB-dependent receptor, plug domain"/>
    <property type="match status" value="1"/>
</dbReference>
<name>A0A246GAZ7_9FLAO</name>
<dbReference type="Pfam" id="PF07715">
    <property type="entry name" value="Plug"/>
    <property type="match status" value="1"/>
</dbReference>
<evidence type="ECO:0000256" key="6">
    <source>
        <dbReference type="ARBA" id="ARBA00023136"/>
    </source>
</evidence>
<evidence type="ECO:0000259" key="8">
    <source>
        <dbReference type="Pfam" id="PF07715"/>
    </source>
</evidence>
<dbReference type="AlphaFoldDB" id="A0A246GAZ7"/>
<evidence type="ECO:0000256" key="7">
    <source>
        <dbReference type="ARBA" id="ARBA00023237"/>
    </source>
</evidence>
<evidence type="ECO:0000256" key="2">
    <source>
        <dbReference type="ARBA" id="ARBA00022448"/>
    </source>
</evidence>
<accession>A0A246GAZ7</accession>
<dbReference type="SUPFAM" id="SSF56935">
    <property type="entry name" value="Porins"/>
    <property type="match status" value="1"/>
</dbReference>
<proteinExistence type="predicted"/>
<keyword evidence="7" id="KW-0998">Cell outer membrane</keyword>
<dbReference type="Pfam" id="PF13715">
    <property type="entry name" value="CarbopepD_reg_2"/>
    <property type="match status" value="1"/>
</dbReference>
<dbReference type="GO" id="GO:0044718">
    <property type="term" value="P:siderophore transmembrane transport"/>
    <property type="evidence" value="ECO:0007669"/>
    <property type="project" value="TreeGrafter"/>
</dbReference>
<dbReference type="PANTHER" id="PTHR30069">
    <property type="entry name" value="TONB-DEPENDENT OUTER MEMBRANE RECEPTOR"/>
    <property type="match status" value="1"/>
</dbReference>
<evidence type="ECO:0000313" key="10">
    <source>
        <dbReference type="Proteomes" id="UP000198034"/>
    </source>
</evidence>